<dbReference type="GO" id="GO:0006355">
    <property type="term" value="P:regulation of DNA-templated transcription"/>
    <property type="evidence" value="ECO:0007669"/>
    <property type="project" value="InterPro"/>
</dbReference>
<organism evidence="10 11">
    <name type="scientific">Roseiflexus castenholzii (strain DSM 13941 / HLO8)</name>
    <dbReference type="NCBI Taxonomy" id="383372"/>
    <lineage>
        <taxon>Bacteria</taxon>
        <taxon>Bacillati</taxon>
        <taxon>Chloroflexota</taxon>
        <taxon>Chloroflexia</taxon>
        <taxon>Chloroflexales</taxon>
        <taxon>Roseiflexineae</taxon>
        <taxon>Roseiflexaceae</taxon>
        <taxon>Roseiflexus</taxon>
    </lineage>
</organism>
<dbReference type="SMART" id="SM00448">
    <property type="entry name" value="REC"/>
    <property type="match status" value="1"/>
</dbReference>
<keyword evidence="5" id="KW-0804">Transcription</keyword>
<dbReference type="RefSeq" id="WP_012121099.1">
    <property type="nucleotide sequence ID" value="NC_009767.1"/>
</dbReference>
<dbReference type="HOGENOM" id="CLU_000445_30_1_0"/>
<dbReference type="GO" id="GO:0000156">
    <property type="term" value="F:phosphorelay response regulator activity"/>
    <property type="evidence" value="ECO:0007669"/>
    <property type="project" value="TreeGrafter"/>
</dbReference>
<feature type="modified residue" description="4-aspartylphosphate" evidence="6">
    <location>
        <position position="51"/>
    </location>
</feature>
<dbReference type="FunFam" id="1.10.10.10:FF:000005">
    <property type="entry name" value="Two-component system response regulator"/>
    <property type="match status" value="1"/>
</dbReference>
<dbReference type="Gene3D" id="3.40.50.2300">
    <property type="match status" value="1"/>
</dbReference>
<dbReference type="FunFam" id="3.40.50.2300:FF:000002">
    <property type="entry name" value="DNA-binding response regulator PhoP"/>
    <property type="match status" value="1"/>
</dbReference>
<dbReference type="STRING" id="383372.Rcas_2599"/>
<dbReference type="GO" id="GO:0005829">
    <property type="term" value="C:cytosol"/>
    <property type="evidence" value="ECO:0007669"/>
    <property type="project" value="TreeGrafter"/>
</dbReference>
<evidence type="ECO:0000256" key="7">
    <source>
        <dbReference type="PROSITE-ProRule" id="PRU01091"/>
    </source>
</evidence>
<evidence type="ECO:0000313" key="10">
    <source>
        <dbReference type="EMBL" id="ABU58675.1"/>
    </source>
</evidence>
<evidence type="ECO:0000256" key="3">
    <source>
        <dbReference type="ARBA" id="ARBA00023015"/>
    </source>
</evidence>
<proteinExistence type="predicted"/>
<keyword evidence="4 7" id="KW-0238">DNA-binding</keyword>
<feature type="domain" description="OmpR/PhoB-type" evidence="9">
    <location>
        <begin position="125"/>
        <end position="223"/>
    </location>
</feature>
<keyword evidence="1 6" id="KW-0597">Phosphoprotein</keyword>
<dbReference type="Pfam" id="PF00486">
    <property type="entry name" value="Trans_reg_C"/>
    <property type="match status" value="1"/>
</dbReference>
<dbReference type="InterPro" id="IPR036388">
    <property type="entry name" value="WH-like_DNA-bd_sf"/>
</dbReference>
<reference evidence="10 11" key="1">
    <citation type="submission" date="2007-08" db="EMBL/GenBank/DDBJ databases">
        <title>Complete sequence of Roseiflexus castenholzii DSM 13941.</title>
        <authorList>
            <consortium name="US DOE Joint Genome Institute"/>
            <person name="Copeland A."/>
            <person name="Lucas S."/>
            <person name="Lapidus A."/>
            <person name="Barry K."/>
            <person name="Glavina del Rio T."/>
            <person name="Dalin E."/>
            <person name="Tice H."/>
            <person name="Pitluck S."/>
            <person name="Thompson L.S."/>
            <person name="Brettin T."/>
            <person name="Bruce D."/>
            <person name="Detter J.C."/>
            <person name="Han C."/>
            <person name="Tapia R."/>
            <person name="Schmutz J."/>
            <person name="Larimer F."/>
            <person name="Land M."/>
            <person name="Hauser L."/>
            <person name="Kyrpides N."/>
            <person name="Mikhailova N."/>
            <person name="Bryant D.A."/>
            <person name="Hanada S."/>
            <person name="Tsukatani Y."/>
            <person name="Richardson P."/>
        </authorList>
    </citation>
    <scope>NUCLEOTIDE SEQUENCE [LARGE SCALE GENOMIC DNA]</scope>
    <source>
        <strain evidence="11">DSM 13941 / HLO8</strain>
    </source>
</reference>
<dbReference type="SUPFAM" id="SSF52172">
    <property type="entry name" value="CheY-like"/>
    <property type="match status" value="1"/>
</dbReference>
<dbReference type="PROSITE" id="PS51755">
    <property type="entry name" value="OMPR_PHOB"/>
    <property type="match status" value="1"/>
</dbReference>
<dbReference type="Gene3D" id="6.10.250.690">
    <property type="match status" value="1"/>
</dbReference>
<dbReference type="CDD" id="cd19935">
    <property type="entry name" value="REC_OmpR_CusR-like"/>
    <property type="match status" value="1"/>
</dbReference>
<accession>A7NMB3</accession>
<dbReference type="Proteomes" id="UP000000263">
    <property type="component" value="Chromosome"/>
</dbReference>
<dbReference type="GO" id="GO:0000976">
    <property type="term" value="F:transcription cis-regulatory region binding"/>
    <property type="evidence" value="ECO:0007669"/>
    <property type="project" value="TreeGrafter"/>
</dbReference>
<dbReference type="InterPro" id="IPR001789">
    <property type="entry name" value="Sig_transdc_resp-reg_receiver"/>
</dbReference>
<dbReference type="AlphaFoldDB" id="A7NMB3"/>
<evidence type="ECO:0000256" key="4">
    <source>
        <dbReference type="ARBA" id="ARBA00023125"/>
    </source>
</evidence>
<dbReference type="CDD" id="cd00383">
    <property type="entry name" value="trans_reg_C"/>
    <property type="match status" value="1"/>
</dbReference>
<sequence length="232" mass="26564">MRVLIVEDERAIAGYIKRGLEEQGYAVDVAYDGREALDWLDAAPFDLVILDLMLPQIDGLTVCRELRARGFRMPVLMLTARDSIDDRVRGLDSGADDYLVKPFAIQELLARLRALARRSTDAPKTPVLHIADLMLDTATRRVSRGGKYIELTAKEYAILECLMRASGRLLTRTMIAEHVWNYDTFNQSNVIDVYIRNLRRKIDDPFPVKLIQTVRGAGYRLWYEAEHEHDPT</sequence>
<dbReference type="PANTHER" id="PTHR48111">
    <property type="entry name" value="REGULATOR OF RPOS"/>
    <property type="match status" value="1"/>
</dbReference>
<evidence type="ECO:0000256" key="6">
    <source>
        <dbReference type="PROSITE-ProRule" id="PRU00169"/>
    </source>
</evidence>
<name>A7NMB3_ROSCS</name>
<dbReference type="eggNOG" id="COG0745">
    <property type="taxonomic scope" value="Bacteria"/>
</dbReference>
<dbReference type="InterPro" id="IPR011006">
    <property type="entry name" value="CheY-like_superfamily"/>
</dbReference>
<feature type="domain" description="Response regulatory" evidence="8">
    <location>
        <begin position="2"/>
        <end position="116"/>
    </location>
</feature>
<dbReference type="EMBL" id="CP000804">
    <property type="protein sequence ID" value="ABU58675.1"/>
    <property type="molecule type" value="Genomic_DNA"/>
</dbReference>
<evidence type="ECO:0000259" key="8">
    <source>
        <dbReference type="PROSITE" id="PS50110"/>
    </source>
</evidence>
<dbReference type="Pfam" id="PF00072">
    <property type="entry name" value="Response_reg"/>
    <property type="match status" value="1"/>
</dbReference>
<dbReference type="OrthoDB" id="152576at2"/>
<evidence type="ECO:0000259" key="9">
    <source>
        <dbReference type="PROSITE" id="PS51755"/>
    </source>
</evidence>
<dbReference type="PROSITE" id="PS50110">
    <property type="entry name" value="RESPONSE_REGULATORY"/>
    <property type="match status" value="1"/>
</dbReference>
<evidence type="ECO:0000256" key="1">
    <source>
        <dbReference type="ARBA" id="ARBA00022553"/>
    </source>
</evidence>
<dbReference type="SMART" id="SM00862">
    <property type="entry name" value="Trans_reg_C"/>
    <property type="match status" value="1"/>
</dbReference>
<evidence type="ECO:0000256" key="2">
    <source>
        <dbReference type="ARBA" id="ARBA00023012"/>
    </source>
</evidence>
<keyword evidence="3" id="KW-0805">Transcription regulation</keyword>
<dbReference type="InterPro" id="IPR039420">
    <property type="entry name" value="WalR-like"/>
</dbReference>
<feature type="DNA-binding region" description="OmpR/PhoB-type" evidence="7">
    <location>
        <begin position="125"/>
        <end position="223"/>
    </location>
</feature>
<gene>
    <name evidence="10" type="ordered locus">Rcas_2599</name>
</gene>
<keyword evidence="11" id="KW-1185">Reference proteome</keyword>
<dbReference type="InterPro" id="IPR001867">
    <property type="entry name" value="OmpR/PhoB-type_DNA-bd"/>
</dbReference>
<dbReference type="GO" id="GO:0032993">
    <property type="term" value="C:protein-DNA complex"/>
    <property type="evidence" value="ECO:0007669"/>
    <property type="project" value="TreeGrafter"/>
</dbReference>
<dbReference type="PANTHER" id="PTHR48111:SF22">
    <property type="entry name" value="REGULATOR OF RPOS"/>
    <property type="match status" value="1"/>
</dbReference>
<evidence type="ECO:0000256" key="5">
    <source>
        <dbReference type="ARBA" id="ARBA00023163"/>
    </source>
</evidence>
<evidence type="ECO:0000313" key="11">
    <source>
        <dbReference type="Proteomes" id="UP000000263"/>
    </source>
</evidence>
<protein>
    <submittedName>
        <fullName evidence="10">Two component transcriptional regulator, winged helix family</fullName>
    </submittedName>
</protein>
<keyword evidence="2" id="KW-0902">Two-component regulatory system</keyword>
<dbReference type="KEGG" id="rca:Rcas_2599"/>
<dbReference type="Gene3D" id="1.10.10.10">
    <property type="entry name" value="Winged helix-like DNA-binding domain superfamily/Winged helix DNA-binding domain"/>
    <property type="match status" value="1"/>
</dbReference>